<dbReference type="AlphaFoldDB" id="A0A330JXN4"/>
<accession>A0A330JXN4</accession>
<geneLocation type="plasmid" evidence="2">
    <name>pp2</name>
</geneLocation>
<gene>
    <name evidence="1" type="ORF">PSCFBP3800_P200037</name>
</gene>
<dbReference type="Proteomes" id="UP000307241">
    <property type="component" value="Plasmid PP2"/>
</dbReference>
<name>A0A330JXN4_9PSED</name>
<sequence length="73" mass="8149">MQLNVRAETRGNTHFLDVEIYTDLLDSVTQALPYLRLERGFCPTNPRLLDVLTGAGSVAANVSRKRWNASRCG</sequence>
<evidence type="ECO:0000313" key="2">
    <source>
        <dbReference type="Proteomes" id="UP000307241"/>
    </source>
</evidence>
<reference evidence="2" key="1">
    <citation type="submission" date="2018-02" db="EMBL/GenBank/DDBJ databases">
        <authorList>
            <person name="Blom J."/>
        </authorList>
    </citation>
    <scope>NUCLEOTIDE SEQUENCE [LARGE SCALE GENOMIC DNA]</scope>
    <source>
        <strain evidence="2">CFBP 3800</strain>
        <plasmid evidence="2">pp2</plasmid>
    </source>
</reference>
<evidence type="ECO:0000313" key="1">
    <source>
        <dbReference type="EMBL" id="SPD89673.1"/>
    </source>
</evidence>
<keyword evidence="1" id="KW-0614">Plasmid</keyword>
<organism evidence="1 2">
    <name type="scientific">Pseudomonas syringae group genomosp. 3</name>
    <dbReference type="NCBI Taxonomy" id="251701"/>
    <lineage>
        <taxon>Bacteria</taxon>
        <taxon>Pseudomonadati</taxon>
        <taxon>Pseudomonadota</taxon>
        <taxon>Gammaproteobacteria</taxon>
        <taxon>Pseudomonadales</taxon>
        <taxon>Pseudomonadaceae</taxon>
        <taxon>Pseudomonas</taxon>
    </lineage>
</organism>
<dbReference type="EMBL" id="LT985191">
    <property type="protein sequence ID" value="SPD89673.1"/>
    <property type="molecule type" value="Genomic_DNA"/>
</dbReference>
<proteinExistence type="predicted"/>
<protein>
    <submittedName>
        <fullName evidence="1">Uncharacterized protein</fullName>
    </submittedName>
</protein>